<dbReference type="PROSITE" id="PS51318">
    <property type="entry name" value="TAT"/>
    <property type="match status" value="1"/>
</dbReference>
<name>A0ABS4ILN6_9BACL</name>
<accession>A0ABS4ILN6</accession>
<dbReference type="Gene3D" id="2.160.20.10">
    <property type="entry name" value="Single-stranded right-handed beta-helix, Pectin lyase-like"/>
    <property type="match status" value="1"/>
</dbReference>
<dbReference type="InterPro" id="IPR012334">
    <property type="entry name" value="Pectin_lyas_fold"/>
</dbReference>
<sequence>MPNDEKSLLSRRKLLVSMGMAGTAMVAGGLLQSTAFASPSVTEAVYGNQGEGEEEKKKKKNLNGCDCCVQLATIAELRAKTNAQPDDIYYVTNHGQEGHFYYDSTDSTSLDNTGTVLVSVSGARFKRIYEGELNIQWFGAKGDGVTDDTQAVQACFDTAKYGTIFIPEGTFILTSPIIVPEGTSIRGNGYESKLRAIACDCLSFAISNIISPIVVEKFAIFGDQADDYAAIKVAGSANTAHRTTGITFSNIYISFYGTGMSLRSLWHSRIYGCYINNVFAGINVHGQCVKNVIDSCQITRGTGTITGTGDSMAISVDAGFDYDPGGTTIHRPEDLIITKTLTYGFDIGVNWRSCLYGSISDCDLDACLKYGIQYVQADGGLTIRNNYIALLLENALGAISAINLSVPGSSAFCSIENNNITHYSVEANSECIGIRLGWNQDNTIIQGNRITGMKKYDIFVEACENVNISSNTLLSDVTTSIYVSIMTGVVYMNENRMSGSMFCHPANEKVVVNSVYVRNLLPTTASTWKKGDTVYNSDLTLISGLYYVLSWLRLTDGTGDVLGTDWVENRINI</sequence>
<protein>
    <recommendedName>
        <fullName evidence="1">Rhamnogalacturonase A/B/Epimerase-like pectate lyase domain-containing protein</fullName>
    </recommendedName>
</protein>
<dbReference type="EMBL" id="JAGGLB010000001">
    <property type="protein sequence ID" value="MBP1988479.1"/>
    <property type="molecule type" value="Genomic_DNA"/>
</dbReference>
<proteinExistence type="predicted"/>
<dbReference type="SUPFAM" id="SSF51126">
    <property type="entry name" value="Pectin lyase-like"/>
    <property type="match status" value="1"/>
</dbReference>
<dbReference type="InterPro" id="IPR024535">
    <property type="entry name" value="RHGA/B-epi-like_pectate_lyase"/>
</dbReference>
<reference evidence="2 3" key="1">
    <citation type="submission" date="2021-03" db="EMBL/GenBank/DDBJ databases">
        <title>Genomic Encyclopedia of Type Strains, Phase IV (KMG-IV): sequencing the most valuable type-strain genomes for metagenomic binning, comparative biology and taxonomic classification.</title>
        <authorList>
            <person name="Goeker M."/>
        </authorList>
    </citation>
    <scope>NUCLEOTIDE SEQUENCE [LARGE SCALE GENOMIC DNA]</scope>
    <source>
        <strain evidence="2 3">DSM 26048</strain>
    </source>
</reference>
<dbReference type="Proteomes" id="UP001519287">
    <property type="component" value="Unassembled WGS sequence"/>
</dbReference>
<feature type="domain" description="Rhamnogalacturonase A/B/Epimerase-like pectate lyase" evidence="1">
    <location>
        <begin position="134"/>
        <end position="190"/>
    </location>
</feature>
<dbReference type="RefSeq" id="WP_209968416.1">
    <property type="nucleotide sequence ID" value="NZ_JAGGLB010000001.1"/>
</dbReference>
<evidence type="ECO:0000313" key="2">
    <source>
        <dbReference type="EMBL" id="MBP1988479.1"/>
    </source>
</evidence>
<comment type="caution">
    <text evidence="2">The sequence shown here is derived from an EMBL/GenBank/DDBJ whole genome shotgun (WGS) entry which is preliminary data.</text>
</comment>
<evidence type="ECO:0000259" key="1">
    <source>
        <dbReference type="Pfam" id="PF12708"/>
    </source>
</evidence>
<organism evidence="2 3">
    <name type="scientific">Paenibacillus eucommiae</name>
    <dbReference type="NCBI Taxonomy" id="1355755"/>
    <lineage>
        <taxon>Bacteria</taxon>
        <taxon>Bacillati</taxon>
        <taxon>Bacillota</taxon>
        <taxon>Bacilli</taxon>
        <taxon>Bacillales</taxon>
        <taxon>Paenibacillaceae</taxon>
        <taxon>Paenibacillus</taxon>
    </lineage>
</organism>
<evidence type="ECO:0000313" key="3">
    <source>
        <dbReference type="Proteomes" id="UP001519287"/>
    </source>
</evidence>
<dbReference type="InterPro" id="IPR011050">
    <property type="entry name" value="Pectin_lyase_fold/virulence"/>
</dbReference>
<dbReference type="InterPro" id="IPR006311">
    <property type="entry name" value="TAT_signal"/>
</dbReference>
<keyword evidence="3" id="KW-1185">Reference proteome</keyword>
<dbReference type="Pfam" id="PF12708">
    <property type="entry name" value="Pect-lyase_RHGA_epim"/>
    <property type="match status" value="1"/>
</dbReference>
<gene>
    <name evidence="2" type="ORF">J2Z66_000074</name>
</gene>